<dbReference type="GO" id="GO:0006281">
    <property type="term" value="P:DNA repair"/>
    <property type="evidence" value="ECO:0007669"/>
    <property type="project" value="InterPro"/>
</dbReference>
<dbReference type="Pfam" id="PF05866">
    <property type="entry name" value="RusA"/>
    <property type="match status" value="1"/>
</dbReference>
<dbReference type="EMBL" id="CAACYE010000005">
    <property type="protein sequence ID" value="VFA81562.1"/>
    <property type="molecule type" value="Genomic_DNA"/>
</dbReference>
<dbReference type="Gene3D" id="3.30.1330.70">
    <property type="entry name" value="Holliday junction resolvase RusA"/>
    <property type="match status" value="1"/>
</dbReference>
<sequence>MGPLFVPGIPAPQGSKSFRGMRNGRGILVESSRAVGPWRERVALAAHAHGWTPGTGPVYVHLEFIRPRPASTPKSRTPAAVKKPDLDKLIRAILDALTGIAYADDSQVTEIYASKRLAEIGETPGVRLTITGTRAEED</sequence>
<dbReference type="SUPFAM" id="SSF103084">
    <property type="entry name" value="Holliday junction resolvase RusA"/>
    <property type="match status" value="1"/>
</dbReference>
<dbReference type="AlphaFoldDB" id="A0A449H9K0"/>
<name>A0A449H9K0_NOCFR</name>
<evidence type="ECO:0000313" key="1">
    <source>
        <dbReference type="EMBL" id="VFA81562.1"/>
    </source>
</evidence>
<dbReference type="GO" id="GO:0006310">
    <property type="term" value="P:DNA recombination"/>
    <property type="evidence" value="ECO:0007669"/>
    <property type="project" value="InterPro"/>
</dbReference>
<reference evidence="1" key="1">
    <citation type="submission" date="2019-02" db="EMBL/GenBank/DDBJ databases">
        <authorList>
            <consortium name="Pathogen Informatics"/>
        </authorList>
    </citation>
    <scope>NUCLEOTIDE SEQUENCE</scope>
    <source>
        <strain evidence="1">3012STDY6733949</strain>
    </source>
</reference>
<dbReference type="RefSeq" id="WP_137354324.1">
    <property type="nucleotide sequence ID" value="NZ_CAACYE020000001.1"/>
</dbReference>
<accession>A0A449H9K0</accession>
<protein>
    <submittedName>
        <fullName evidence="1">Holliday junction resolvase</fullName>
    </submittedName>
</protein>
<proteinExistence type="predicted"/>
<dbReference type="InterPro" id="IPR036614">
    <property type="entry name" value="RusA-like_sf"/>
</dbReference>
<organism evidence="1">
    <name type="scientific">Nocardia farcinica</name>
    <dbReference type="NCBI Taxonomy" id="37329"/>
    <lineage>
        <taxon>Bacteria</taxon>
        <taxon>Bacillati</taxon>
        <taxon>Actinomycetota</taxon>
        <taxon>Actinomycetes</taxon>
        <taxon>Mycobacteriales</taxon>
        <taxon>Nocardiaceae</taxon>
        <taxon>Nocardia</taxon>
    </lineage>
</organism>
<dbReference type="InterPro" id="IPR008822">
    <property type="entry name" value="Endonuclease_RusA-like"/>
</dbReference>
<gene>
    <name evidence="1" type="ORF">NCTC1935_00166</name>
</gene>
<dbReference type="GO" id="GO:0000287">
    <property type="term" value="F:magnesium ion binding"/>
    <property type="evidence" value="ECO:0007669"/>
    <property type="project" value="InterPro"/>
</dbReference>